<organism evidence="2 3">
    <name type="scientific">Rhizoctonia solani</name>
    <dbReference type="NCBI Taxonomy" id="456999"/>
    <lineage>
        <taxon>Eukaryota</taxon>
        <taxon>Fungi</taxon>
        <taxon>Dikarya</taxon>
        <taxon>Basidiomycota</taxon>
        <taxon>Agaricomycotina</taxon>
        <taxon>Agaricomycetes</taxon>
        <taxon>Cantharellales</taxon>
        <taxon>Ceratobasidiaceae</taxon>
        <taxon>Rhizoctonia</taxon>
    </lineage>
</organism>
<feature type="region of interest" description="Disordered" evidence="1">
    <location>
        <begin position="341"/>
        <end position="377"/>
    </location>
</feature>
<accession>A0A8H3C829</accession>
<dbReference type="Proteomes" id="UP000663850">
    <property type="component" value="Unassembled WGS sequence"/>
</dbReference>
<proteinExistence type="predicted"/>
<evidence type="ECO:0000256" key="1">
    <source>
        <dbReference type="SAM" id="MobiDB-lite"/>
    </source>
</evidence>
<gene>
    <name evidence="2" type="ORF">RDB_LOCUS68863</name>
</gene>
<evidence type="ECO:0000313" key="3">
    <source>
        <dbReference type="Proteomes" id="UP000663850"/>
    </source>
</evidence>
<dbReference type="EMBL" id="CAJMWZ010003512">
    <property type="protein sequence ID" value="CAE6475719.1"/>
    <property type="molecule type" value="Genomic_DNA"/>
</dbReference>
<evidence type="ECO:0000313" key="2">
    <source>
        <dbReference type="EMBL" id="CAE6475719.1"/>
    </source>
</evidence>
<dbReference type="AlphaFoldDB" id="A0A8H3C829"/>
<sequence length="377" mass="42131">MQRKRWPQAGAFCPLYIRPPAVATIPHQFASLPSLPAHIYRTAYLNMYTPAYLTQADFPQADFPQADFTQAAFTPEVLDFSFMDSQPLALNTFSDTSFLNNSEFLNIPNVELDEQLMNMCLNLTSEEIQQMIDTFPTSPTTHHQATQSVPLEAAYFQQEVPPQVYESATNVLPQPPMIVPSHTTVVSQPAAAPEQPEPAPVASSSKTPFETRLLKAITLLKLNIRFNPLFQKMGIISCPDKIDLKAGMEREDAMIAAGYLPQTHISWEQALKLLGKQGFRTYYYSEMKKARASNIELPPVPEWITRYCFAKGAGKKPAGPNKKSSAENSLKNKQMVAKVMLARNNPTRKSKAAATLQKNKGKGKAVDTQRYNPYARQ</sequence>
<reference evidence="2" key="1">
    <citation type="submission" date="2021-01" db="EMBL/GenBank/DDBJ databases">
        <authorList>
            <person name="Kaushik A."/>
        </authorList>
    </citation>
    <scope>NUCLEOTIDE SEQUENCE</scope>
    <source>
        <strain evidence="2">Type strain: AG8-Rh-89/</strain>
    </source>
</reference>
<name>A0A8H3C829_9AGAM</name>
<comment type="caution">
    <text evidence="2">The sequence shown here is derived from an EMBL/GenBank/DDBJ whole genome shotgun (WGS) entry which is preliminary data.</text>
</comment>
<protein>
    <submittedName>
        <fullName evidence="2">Uncharacterized protein</fullName>
    </submittedName>
</protein>